<accession>A0ABR1BD95</accession>
<evidence type="ECO:0000313" key="2">
    <source>
        <dbReference type="Proteomes" id="UP001359485"/>
    </source>
</evidence>
<name>A0ABR1BD95_POLSC</name>
<protein>
    <submittedName>
        <fullName evidence="1">Uncharacterized protein</fullName>
    </submittedName>
</protein>
<evidence type="ECO:0000313" key="1">
    <source>
        <dbReference type="EMBL" id="KAK6641418.1"/>
    </source>
</evidence>
<dbReference type="Proteomes" id="UP001359485">
    <property type="component" value="Unassembled WGS sequence"/>
</dbReference>
<proteinExistence type="predicted"/>
<dbReference type="EMBL" id="JAWJWF010000001">
    <property type="protein sequence ID" value="KAK6641418.1"/>
    <property type="molecule type" value="Genomic_DNA"/>
</dbReference>
<gene>
    <name evidence="1" type="ORF">RUM44_013129</name>
</gene>
<sequence>MGGYKKPNGLRKPVIYHSSIPAHIRSLAQNITGGKTTAKNCTAGSSLDQSVGFVAESPTKTVKKVASVKRTVKLSADGEKKKPVTRCENAISPTLPTATKRPTSLQTNVSSGYESEYQSSEVGSSWDWTAAEIIWKWQNNNLKTKKVGRVHDTSDSYECLSRVYTTI</sequence>
<reference evidence="1 2" key="1">
    <citation type="submission" date="2023-09" db="EMBL/GenBank/DDBJ databases">
        <title>Genomes of two closely related lineages of the louse Polyplax serrata with different host specificities.</title>
        <authorList>
            <person name="Martinu J."/>
            <person name="Tarabai H."/>
            <person name="Stefka J."/>
            <person name="Hypsa V."/>
        </authorList>
    </citation>
    <scope>NUCLEOTIDE SEQUENCE [LARGE SCALE GENOMIC DNA]</scope>
    <source>
        <strain evidence="1">98ZLc_SE</strain>
    </source>
</reference>
<organism evidence="1 2">
    <name type="scientific">Polyplax serrata</name>
    <name type="common">Common mouse louse</name>
    <dbReference type="NCBI Taxonomy" id="468196"/>
    <lineage>
        <taxon>Eukaryota</taxon>
        <taxon>Metazoa</taxon>
        <taxon>Ecdysozoa</taxon>
        <taxon>Arthropoda</taxon>
        <taxon>Hexapoda</taxon>
        <taxon>Insecta</taxon>
        <taxon>Pterygota</taxon>
        <taxon>Neoptera</taxon>
        <taxon>Paraneoptera</taxon>
        <taxon>Psocodea</taxon>
        <taxon>Troctomorpha</taxon>
        <taxon>Phthiraptera</taxon>
        <taxon>Anoplura</taxon>
        <taxon>Polyplacidae</taxon>
        <taxon>Polyplax</taxon>
    </lineage>
</organism>
<keyword evidence="2" id="KW-1185">Reference proteome</keyword>
<comment type="caution">
    <text evidence="1">The sequence shown here is derived from an EMBL/GenBank/DDBJ whole genome shotgun (WGS) entry which is preliminary data.</text>
</comment>